<protein>
    <submittedName>
        <fullName evidence="2">Uncharacterized protein</fullName>
    </submittedName>
</protein>
<dbReference type="EMBL" id="REGN01001140">
    <property type="protein sequence ID" value="RNA36691.1"/>
    <property type="molecule type" value="Genomic_DNA"/>
</dbReference>
<feature type="compositionally biased region" description="Basic residues" evidence="1">
    <location>
        <begin position="100"/>
        <end position="111"/>
    </location>
</feature>
<evidence type="ECO:0000313" key="2">
    <source>
        <dbReference type="EMBL" id="RNA36691.1"/>
    </source>
</evidence>
<sequence length="111" mass="12380">MCSYFLVLGCFGPTDQCRSPLVFRTASMLKTNNMKLSVQDKKQVGVMKCSCHTKNKYLNFLASSKGMSAVGQLAYSHSKTRDSREVVCSRSRCPSTKQRSPCRRGTRGLSE</sequence>
<evidence type="ECO:0000313" key="3">
    <source>
        <dbReference type="Proteomes" id="UP000276133"/>
    </source>
</evidence>
<dbReference type="Proteomes" id="UP000276133">
    <property type="component" value="Unassembled WGS sequence"/>
</dbReference>
<reference evidence="2 3" key="1">
    <citation type="journal article" date="2018" name="Sci. Rep.">
        <title>Genomic signatures of local adaptation to the degree of environmental predictability in rotifers.</title>
        <authorList>
            <person name="Franch-Gras L."/>
            <person name="Hahn C."/>
            <person name="Garcia-Roger E.M."/>
            <person name="Carmona M.J."/>
            <person name="Serra M."/>
            <person name="Gomez A."/>
        </authorList>
    </citation>
    <scope>NUCLEOTIDE SEQUENCE [LARGE SCALE GENOMIC DNA]</scope>
    <source>
        <strain evidence="2">HYR1</strain>
    </source>
</reference>
<organism evidence="2 3">
    <name type="scientific">Brachionus plicatilis</name>
    <name type="common">Marine rotifer</name>
    <name type="synonym">Brachionus muelleri</name>
    <dbReference type="NCBI Taxonomy" id="10195"/>
    <lineage>
        <taxon>Eukaryota</taxon>
        <taxon>Metazoa</taxon>
        <taxon>Spiralia</taxon>
        <taxon>Gnathifera</taxon>
        <taxon>Rotifera</taxon>
        <taxon>Eurotatoria</taxon>
        <taxon>Monogononta</taxon>
        <taxon>Pseudotrocha</taxon>
        <taxon>Ploima</taxon>
        <taxon>Brachionidae</taxon>
        <taxon>Brachionus</taxon>
    </lineage>
</organism>
<evidence type="ECO:0000256" key="1">
    <source>
        <dbReference type="SAM" id="MobiDB-lite"/>
    </source>
</evidence>
<gene>
    <name evidence="2" type="ORF">BpHYR1_006208</name>
</gene>
<comment type="caution">
    <text evidence="2">The sequence shown here is derived from an EMBL/GenBank/DDBJ whole genome shotgun (WGS) entry which is preliminary data.</text>
</comment>
<proteinExistence type="predicted"/>
<feature type="region of interest" description="Disordered" evidence="1">
    <location>
        <begin position="89"/>
        <end position="111"/>
    </location>
</feature>
<keyword evidence="3" id="KW-1185">Reference proteome</keyword>
<dbReference type="AlphaFoldDB" id="A0A3M7SLL0"/>
<accession>A0A3M7SLL0</accession>
<name>A0A3M7SLL0_BRAPC</name>